<dbReference type="Gene3D" id="2.170.190.11">
    <property type="entry name" value="Molybdopterin biosynthesis moea protein, domain 3"/>
    <property type="match status" value="1"/>
</dbReference>
<dbReference type="Gene3D" id="3.40.980.10">
    <property type="entry name" value="MoaB/Mog-like domain"/>
    <property type="match status" value="1"/>
</dbReference>
<dbReference type="Pfam" id="PF03454">
    <property type="entry name" value="MoeA_C"/>
    <property type="match status" value="1"/>
</dbReference>
<evidence type="ECO:0000256" key="1">
    <source>
        <dbReference type="ARBA" id="ARBA00002901"/>
    </source>
</evidence>
<dbReference type="EMBL" id="JAIGNU010000001">
    <property type="protein sequence ID" value="MBX7500841.1"/>
    <property type="molecule type" value="Genomic_DNA"/>
</dbReference>
<comment type="similarity">
    <text evidence="3 6">Belongs to the MoeA family.</text>
</comment>
<comment type="function">
    <text evidence="1 6">Catalyzes the insertion of molybdate into adenylated molybdopterin with the concomitant release of AMP.</text>
</comment>
<gene>
    <name evidence="8" type="ORF">K3181_05250</name>
</gene>
<keyword evidence="6" id="KW-0479">Metal-binding</keyword>
<comment type="caution">
    <text evidence="8">The sequence shown here is derived from an EMBL/GenBank/DDBJ whole genome shotgun (WGS) entry which is preliminary data.</text>
</comment>
<sequence>MITVDEALSLIAAKVGPLGSETIALADAAGRTLAEPLIARCDAPRQPLSAMDGYAVLERTTAAGKRLELIGESRAGRGFAGTVQPGQAVRIFTGARLPDGADYVVMQEYASRDGDHVTFTEGYGPAPHVRAVASDFAKGAELVPAGTRLGARAMVAAAAADVSEVCVARRPRVATFATGDELAPPGFAHLRPDAIPESVSFGVAAMVAQEGGTVVSRRTGADELDALIAAADAALDEADLVIVTGGASVGDRDFAKPMFAPHGLDLWFDKVAMKPGKPVWLGQARGTVVLGLPGNPTSAMVTGALFLRPILARLLGEAKAHPWRCLPLAAGLKATGTRETFTRARWDEDGLIPLDNQDSGAQAALLQADWLIRCPPDQAALAPGAMVTALRF</sequence>
<dbReference type="PANTHER" id="PTHR10192:SF5">
    <property type="entry name" value="GEPHYRIN"/>
    <property type="match status" value="1"/>
</dbReference>
<comment type="catalytic activity">
    <reaction evidence="5">
        <text>adenylyl-molybdopterin + molybdate = Mo-molybdopterin + AMP + H(+)</text>
        <dbReference type="Rhea" id="RHEA:35047"/>
        <dbReference type="ChEBI" id="CHEBI:15378"/>
        <dbReference type="ChEBI" id="CHEBI:36264"/>
        <dbReference type="ChEBI" id="CHEBI:62727"/>
        <dbReference type="ChEBI" id="CHEBI:71302"/>
        <dbReference type="ChEBI" id="CHEBI:456215"/>
        <dbReference type="EC" id="2.10.1.1"/>
    </reaction>
</comment>
<evidence type="ECO:0000256" key="6">
    <source>
        <dbReference type="RuleBase" id="RU365090"/>
    </source>
</evidence>
<dbReference type="InterPro" id="IPR036135">
    <property type="entry name" value="MoeA_linker/N_sf"/>
</dbReference>
<dbReference type="InterPro" id="IPR036688">
    <property type="entry name" value="MoeA_C_domain_IV_sf"/>
</dbReference>
<dbReference type="Proteomes" id="UP000782554">
    <property type="component" value="Unassembled WGS sequence"/>
</dbReference>
<dbReference type="SUPFAM" id="SSF53218">
    <property type="entry name" value="Molybdenum cofactor biosynthesis proteins"/>
    <property type="match status" value="1"/>
</dbReference>
<dbReference type="CDD" id="cd00887">
    <property type="entry name" value="MoeA"/>
    <property type="match status" value="1"/>
</dbReference>
<dbReference type="InterPro" id="IPR038987">
    <property type="entry name" value="MoeA-like"/>
</dbReference>
<evidence type="ECO:0000256" key="5">
    <source>
        <dbReference type="ARBA" id="ARBA00047317"/>
    </source>
</evidence>
<name>A0ABS7JTD8_9SPHN</name>
<reference evidence="8 9" key="1">
    <citation type="submission" date="2021-08" db="EMBL/GenBank/DDBJ databases">
        <title>Comparative Genomics Analysis of the Genus Qipengyuania Reveals Extensive Genetic Diversity and Metabolic Versatility, Including the Description of Fifteen Novel Species.</title>
        <authorList>
            <person name="Liu Y."/>
        </authorList>
    </citation>
    <scope>NUCLEOTIDE SEQUENCE [LARGE SCALE GENOMIC DNA]</scope>
    <source>
        <strain evidence="8 9">YG27</strain>
    </source>
</reference>
<evidence type="ECO:0000256" key="2">
    <source>
        <dbReference type="ARBA" id="ARBA00005046"/>
    </source>
</evidence>
<keyword evidence="9" id="KW-1185">Reference proteome</keyword>
<dbReference type="EC" id="2.10.1.1" evidence="6"/>
<dbReference type="Pfam" id="PF00994">
    <property type="entry name" value="MoCF_biosynth"/>
    <property type="match status" value="1"/>
</dbReference>
<keyword evidence="6" id="KW-0500">Molybdenum</keyword>
<accession>A0ABS7JTD8</accession>
<dbReference type="SUPFAM" id="SSF63867">
    <property type="entry name" value="MoeA C-terminal domain-like"/>
    <property type="match status" value="1"/>
</dbReference>
<organism evidence="8 9">
    <name type="scientific">Qipengyuania mesophila</name>
    <dbReference type="NCBI Taxonomy" id="2867246"/>
    <lineage>
        <taxon>Bacteria</taxon>
        <taxon>Pseudomonadati</taxon>
        <taxon>Pseudomonadota</taxon>
        <taxon>Alphaproteobacteria</taxon>
        <taxon>Sphingomonadales</taxon>
        <taxon>Erythrobacteraceae</taxon>
        <taxon>Qipengyuania</taxon>
    </lineage>
</organism>
<dbReference type="Gene3D" id="3.90.105.10">
    <property type="entry name" value="Molybdopterin biosynthesis moea protein, domain 2"/>
    <property type="match status" value="1"/>
</dbReference>
<feature type="domain" description="MoaB/Mog" evidence="7">
    <location>
        <begin position="174"/>
        <end position="313"/>
    </location>
</feature>
<comment type="cofactor">
    <cofactor evidence="6">
        <name>Mg(2+)</name>
        <dbReference type="ChEBI" id="CHEBI:18420"/>
    </cofactor>
</comment>
<dbReference type="RefSeq" id="WP_221601549.1">
    <property type="nucleotide sequence ID" value="NZ_JAIGNU010000001.1"/>
</dbReference>
<evidence type="ECO:0000259" key="7">
    <source>
        <dbReference type="SMART" id="SM00852"/>
    </source>
</evidence>
<evidence type="ECO:0000256" key="3">
    <source>
        <dbReference type="ARBA" id="ARBA00010763"/>
    </source>
</evidence>
<dbReference type="InterPro" id="IPR001453">
    <property type="entry name" value="MoaB/Mog_dom"/>
</dbReference>
<dbReference type="Gene3D" id="2.40.340.10">
    <property type="entry name" value="MoeA, C-terminal, domain IV"/>
    <property type="match status" value="1"/>
</dbReference>
<dbReference type="InterPro" id="IPR005111">
    <property type="entry name" value="MoeA_C_domain_IV"/>
</dbReference>
<protein>
    <recommendedName>
        <fullName evidence="6">Molybdopterin molybdenumtransferase</fullName>
        <ecNumber evidence="6">2.10.1.1</ecNumber>
    </recommendedName>
</protein>
<keyword evidence="6" id="KW-0460">Magnesium</keyword>
<evidence type="ECO:0000256" key="4">
    <source>
        <dbReference type="ARBA" id="ARBA00023150"/>
    </source>
</evidence>
<dbReference type="InterPro" id="IPR005110">
    <property type="entry name" value="MoeA_linker/N"/>
</dbReference>
<dbReference type="PANTHER" id="PTHR10192">
    <property type="entry name" value="MOLYBDOPTERIN BIOSYNTHESIS PROTEIN"/>
    <property type="match status" value="1"/>
</dbReference>
<evidence type="ECO:0000313" key="8">
    <source>
        <dbReference type="EMBL" id="MBX7500841.1"/>
    </source>
</evidence>
<keyword evidence="6" id="KW-0808">Transferase</keyword>
<dbReference type="Pfam" id="PF03453">
    <property type="entry name" value="MoeA_N"/>
    <property type="match status" value="1"/>
</dbReference>
<dbReference type="SUPFAM" id="SSF63882">
    <property type="entry name" value="MoeA N-terminal region -like"/>
    <property type="match status" value="1"/>
</dbReference>
<proteinExistence type="inferred from homology"/>
<comment type="pathway">
    <text evidence="2 6">Cofactor biosynthesis; molybdopterin biosynthesis.</text>
</comment>
<dbReference type="InterPro" id="IPR036425">
    <property type="entry name" value="MoaB/Mog-like_dom_sf"/>
</dbReference>
<dbReference type="SMART" id="SM00852">
    <property type="entry name" value="MoCF_biosynth"/>
    <property type="match status" value="1"/>
</dbReference>
<evidence type="ECO:0000313" key="9">
    <source>
        <dbReference type="Proteomes" id="UP000782554"/>
    </source>
</evidence>
<keyword evidence="4 6" id="KW-0501">Molybdenum cofactor biosynthesis</keyword>